<dbReference type="SMR" id="V7BIM4"/>
<dbReference type="Gramene" id="ESW17732">
    <property type="protein sequence ID" value="ESW17732"/>
    <property type="gene ID" value="PHAVU_007G263500g"/>
</dbReference>
<dbReference type="AlphaFoldDB" id="V7BIM4"/>
<name>V7BIM4_PHAVU</name>
<dbReference type="InterPro" id="IPR036375">
    <property type="entry name" value="Hemopexin-like_dom_sf"/>
</dbReference>
<accession>V7BIM4</accession>
<evidence type="ECO:0000313" key="3">
    <source>
        <dbReference type="Proteomes" id="UP000000226"/>
    </source>
</evidence>
<dbReference type="PROSITE" id="PS51642">
    <property type="entry name" value="HEMOPEXIN_2"/>
    <property type="match status" value="2"/>
</dbReference>
<sequence>MGMNPDAAFDVYDYLSDEPEVSTYIDSAFRSSSTNEVYFFLQEKYMRLYYTPGQPTQTDDKILRDLDWICYDFPSLEHSSFAAYGIKCSFDTEGYKAYLFSECYCVYFDYANDKILSFCAIDVMFPVLENTVFENDIDSAFRSSRGKEVYLFKGNKYGCLDYDSKQLIGPIRNITNGFPVLKGTIFEDGIDACFASHKENEAYLFKGENYVLINFIDDTLVDDVKPIIDGWSSLRGILPLGNPVDDGYPHKVGTNRYRYRTIEDADDEEE</sequence>
<dbReference type="OMA" id="YFDYAND"/>
<dbReference type="InterPro" id="IPR018487">
    <property type="entry name" value="Hemopexin-like_repeat"/>
</dbReference>
<gene>
    <name evidence="2" type="ORF">PHAVU_007G263500g</name>
</gene>
<reference evidence="3" key="1">
    <citation type="journal article" date="2014" name="Nat. Genet.">
        <title>A reference genome for common bean and genome-wide analysis of dual domestications.</title>
        <authorList>
            <person name="Schmutz J."/>
            <person name="McClean P.E."/>
            <person name="Mamidi S."/>
            <person name="Wu G.A."/>
            <person name="Cannon S.B."/>
            <person name="Grimwood J."/>
            <person name="Jenkins J."/>
            <person name="Shu S."/>
            <person name="Song Q."/>
            <person name="Chavarro C."/>
            <person name="Torres-Torres M."/>
            <person name="Geffroy V."/>
            <person name="Moghaddam S.M."/>
            <person name="Gao D."/>
            <person name="Abernathy B."/>
            <person name="Barry K."/>
            <person name="Blair M."/>
            <person name="Brick M.A."/>
            <person name="Chovatia M."/>
            <person name="Gepts P."/>
            <person name="Goodstein D.M."/>
            <person name="Gonzales M."/>
            <person name="Hellsten U."/>
            <person name="Hyten D.L."/>
            <person name="Jia G."/>
            <person name="Kelly J.D."/>
            <person name="Kudrna D."/>
            <person name="Lee R."/>
            <person name="Richard M.M."/>
            <person name="Miklas P.N."/>
            <person name="Osorno J.M."/>
            <person name="Rodrigues J."/>
            <person name="Thareau V."/>
            <person name="Urrea C.A."/>
            <person name="Wang M."/>
            <person name="Yu Y."/>
            <person name="Zhang M."/>
            <person name="Wing R.A."/>
            <person name="Cregan P.B."/>
            <person name="Rokhsar D.S."/>
            <person name="Jackson S.A."/>
        </authorList>
    </citation>
    <scope>NUCLEOTIDE SEQUENCE [LARGE SCALE GENOMIC DNA]</scope>
    <source>
        <strain evidence="3">cv. G19833</strain>
    </source>
</reference>
<feature type="repeat" description="Hemopexin" evidence="1">
    <location>
        <begin position="134"/>
        <end position="181"/>
    </location>
</feature>
<evidence type="ECO:0000313" key="2">
    <source>
        <dbReference type="EMBL" id="ESW17732.1"/>
    </source>
</evidence>
<keyword evidence="3" id="KW-1185">Reference proteome</keyword>
<dbReference type="SMART" id="SM00120">
    <property type="entry name" value="HX"/>
    <property type="match status" value="3"/>
</dbReference>
<organism evidence="2 3">
    <name type="scientific">Phaseolus vulgaris</name>
    <name type="common">Kidney bean</name>
    <name type="synonym">French bean</name>
    <dbReference type="NCBI Taxonomy" id="3885"/>
    <lineage>
        <taxon>Eukaryota</taxon>
        <taxon>Viridiplantae</taxon>
        <taxon>Streptophyta</taxon>
        <taxon>Embryophyta</taxon>
        <taxon>Tracheophyta</taxon>
        <taxon>Spermatophyta</taxon>
        <taxon>Magnoliopsida</taxon>
        <taxon>eudicotyledons</taxon>
        <taxon>Gunneridae</taxon>
        <taxon>Pentapetalae</taxon>
        <taxon>rosids</taxon>
        <taxon>fabids</taxon>
        <taxon>Fabales</taxon>
        <taxon>Fabaceae</taxon>
        <taxon>Papilionoideae</taxon>
        <taxon>50 kb inversion clade</taxon>
        <taxon>NPAAA clade</taxon>
        <taxon>indigoferoid/millettioid clade</taxon>
        <taxon>Phaseoleae</taxon>
        <taxon>Phaseolus</taxon>
    </lineage>
</organism>
<feature type="repeat" description="Hemopexin" evidence="1">
    <location>
        <begin position="187"/>
        <end position="234"/>
    </location>
</feature>
<protein>
    <submittedName>
        <fullName evidence="2">Uncharacterized protein</fullName>
    </submittedName>
</protein>
<evidence type="ECO:0000256" key="1">
    <source>
        <dbReference type="PROSITE-ProRule" id="PRU01011"/>
    </source>
</evidence>
<dbReference type="EMBL" id="CM002294">
    <property type="protein sequence ID" value="ESW17732.1"/>
    <property type="molecule type" value="Genomic_DNA"/>
</dbReference>
<dbReference type="OrthoDB" id="756060at2759"/>
<dbReference type="SUPFAM" id="SSF50923">
    <property type="entry name" value="Hemopexin-like domain"/>
    <property type="match status" value="1"/>
</dbReference>
<proteinExistence type="predicted"/>
<dbReference type="Proteomes" id="UP000000226">
    <property type="component" value="Chromosome 7"/>
</dbReference>
<dbReference type="Gene3D" id="2.110.10.10">
    <property type="entry name" value="Hemopexin-like domain"/>
    <property type="match status" value="1"/>
</dbReference>